<reference evidence="1" key="1">
    <citation type="journal article" date="2020" name="Fungal Divers.">
        <title>Resolving the Mortierellaceae phylogeny through synthesis of multi-gene phylogenetics and phylogenomics.</title>
        <authorList>
            <person name="Vandepol N."/>
            <person name="Liber J."/>
            <person name="Desiro A."/>
            <person name="Na H."/>
            <person name="Kennedy M."/>
            <person name="Barry K."/>
            <person name="Grigoriev I.V."/>
            <person name="Miller A.N."/>
            <person name="O'Donnell K."/>
            <person name="Stajich J.E."/>
            <person name="Bonito G."/>
        </authorList>
    </citation>
    <scope>NUCLEOTIDE SEQUENCE</scope>
    <source>
        <strain evidence="1">MES-2147</strain>
    </source>
</reference>
<sequence>MHLISDAQKNPLSTFYRCDPCIVAGPELSDLADEFPGRVAVIGINNESIFGETKAPDLELLQEFLNENSDGFRHTTYIDNAEGPSGYRGIPCAILLVDGVVVYVGSPQETFRPTLEHVLEAVESGMEE</sequence>
<dbReference type="InterPro" id="IPR036249">
    <property type="entry name" value="Thioredoxin-like_sf"/>
</dbReference>
<dbReference type="Proteomes" id="UP000749646">
    <property type="component" value="Unassembled WGS sequence"/>
</dbReference>
<dbReference type="AlphaFoldDB" id="A0A9P6ILN5"/>
<comment type="caution">
    <text evidence="1">The sequence shown here is derived from an EMBL/GenBank/DDBJ whole genome shotgun (WGS) entry which is preliminary data.</text>
</comment>
<dbReference type="EMBL" id="JAAAHW010009776">
    <property type="protein sequence ID" value="KAF9936393.1"/>
    <property type="molecule type" value="Genomic_DNA"/>
</dbReference>
<protein>
    <submittedName>
        <fullName evidence="1">Uncharacterized protein</fullName>
    </submittedName>
</protein>
<keyword evidence="2" id="KW-1185">Reference proteome</keyword>
<accession>A0A9P6ILN5</accession>
<dbReference type="SUPFAM" id="SSF52833">
    <property type="entry name" value="Thioredoxin-like"/>
    <property type="match status" value="1"/>
</dbReference>
<name>A0A9P6ILN5_9FUNG</name>
<evidence type="ECO:0000313" key="1">
    <source>
        <dbReference type="EMBL" id="KAF9936393.1"/>
    </source>
</evidence>
<proteinExistence type="predicted"/>
<gene>
    <name evidence="1" type="ORF">BGZ65_002422</name>
</gene>
<dbReference type="Gene3D" id="3.40.30.10">
    <property type="entry name" value="Glutaredoxin"/>
    <property type="match status" value="1"/>
</dbReference>
<organism evidence="1 2">
    <name type="scientific">Modicella reniformis</name>
    <dbReference type="NCBI Taxonomy" id="1440133"/>
    <lineage>
        <taxon>Eukaryota</taxon>
        <taxon>Fungi</taxon>
        <taxon>Fungi incertae sedis</taxon>
        <taxon>Mucoromycota</taxon>
        <taxon>Mortierellomycotina</taxon>
        <taxon>Mortierellomycetes</taxon>
        <taxon>Mortierellales</taxon>
        <taxon>Mortierellaceae</taxon>
        <taxon>Modicella</taxon>
    </lineage>
</organism>
<dbReference type="OrthoDB" id="2121326at2759"/>
<evidence type="ECO:0000313" key="2">
    <source>
        <dbReference type="Proteomes" id="UP000749646"/>
    </source>
</evidence>